<dbReference type="SUPFAM" id="SSF53474">
    <property type="entry name" value="alpha/beta-Hydrolases"/>
    <property type="match status" value="1"/>
</dbReference>
<sequence length="278" mass="30252">MSDGLPAEARAWLRRARPRPNARVRLLCFPHGGGAASAYKRWTGLLPDDIELSVVQYPGHEDRVTEPLVEDVRRISSHAAEAVGLLLDRPFALYGHSMGALVAFETALVLERRGTAPAALIVSGMPAPQRTRPGTVHTGTDTEVIAELRRLAGVSEELLADPGMREIIVPVSRNDYGAVERYRHRPGDAVTTPITVHRASGDPELSAGEAVAWADVTTGGLHERVFPGSHFHVFEDPGPVIADFVSTLAPESVPRQDHDSHRGHNATDADRFDRRESL</sequence>
<dbReference type="InterPro" id="IPR020802">
    <property type="entry name" value="TesA-like"/>
</dbReference>
<proteinExistence type="inferred from homology"/>
<evidence type="ECO:0000256" key="1">
    <source>
        <dbReference type="ARBA" id="ARBA00007169"/>
    </source>
</evidence>
<keyword evidence="2" id="KW-0378">Hydrolase</keyword>
<keyword evidence="6" id="KW-1185">Reference proteome</keyword>
<dbReference type="InterPro" id="IPR029058">
    <property type="entry name" value="AB_hydrolase_fold"/>
</dbReference>
<protein>
    <submittedName>
        <fullName evidence="5">Pyochelin biosynthetic protein PchC</fullName>
    </submittedName>
</protein>
<feature type="region of interest" description="Disordered" evidence="3">
    <location>
        <begin position="252"/>
        <end position="278"/>
    </location>
</feature>
<feature type="domain" description="Thioesterase TesA-like" evidence="4">
    <location>
        <begin position="27"/>
        <end position="249"/>
    </location>
</feature>
<dbReference type="Proteomes" id="UP000598217">
    <property type="component" value="Unassembled WGS sequence"/>
</dbReference>
<comment type="caution">
    <text evidence="5">The sequence shown here is derived from an EMBL/GenBank/DDBJ whole genome shotgun (WGS) entry which is preliminary data.</text>
</comment>
<evidence type="ECO:0000256" key="2">
    <source>
        <dbReference type="ARBA" id="ARBA00022801"/>
    </source>
</evidence>
<evidence type="ECO:0000256" key="3">
    <source>
        <dbReference type="SAM" id="MobiDB-lite"/>
    </source>
</evidence>
<dbReference type="RefSeq" id="WP_191272749.1">
    <property type="nucleotide sequence ID" value="NZ_BMXJ01000006.1"/>
</dbReference>
<dbReference type="Pfam" id="PF00975">
    <property type="entry name" value="Thioesterase"/>
    <property type="match status" value="1"/>
</dbReference>
<reference evidence="5 6" key="1">
    <citation type="submission" date="2020-10" db="EMBL/GenBank/DDBJ databases">
        <title>Sequencing the genomes of 1000 actinobacteria strains.</title>
        <authorList>
            <person name="Klenk H.-P."/>
        </authorList>
    </citation>
    <scope>NUCLEOTIDE SEQUENCE [LARGE SCALE GENOMIC DNA]</scope>
    <source>
        <strain evidence="5 6">DSM 45157</strain>
    </source>
</reference>
<dbReference type="InterPro" id="IPR012223">
    <property type="entry name" value="TEII"/>
</dbReference>
<dbReference type="InterPro" id="IPR001031">
    <property type="entry name" value="Thioesterase"/>
</dbReference>
<dbReference type="PANTHER" id="PTHR11487:SF0">
    <property type="entry name" value="S-ACYL FATTY ACID SYNTHASE THIOESTERASE, MEDIUM CHAIN"/>
    <property type="match status" value="1"/>
</dbReference>
<evidence type="ECO:0000259" key="4">
    <source>
        <dbReference type="SMART" id="SM00824"/>
    </source>
</evidence>
<accession>A0ABR9HD22</accession>
<evidence type="ECO:0000313" key="6">
    <source>
        <dbReference type="Proteomes" id="UP000598217"/>
    </source>
</evidence>
<dbReference type="PANTHER" id="PTHR11487">
    <property type="entry name" value="THIOESTERASE"/>
    <property type="match status" value="1"/>
</dbReference>
<dbReference type="EMBL" id="JADBDY010000001">
    <property type="protein sequence ID" value="MBE1456928.1"/>
    <property type="molecule type" value="Genomic_DNA"/>
</dbReference>
<dbReference type="SMART" id="SM00824">
    <property type="entry name" value="PKS_TE"/>
    <property type="match status" value="1"/>
</dbReference>
<comment type="similarity">
    <text evidence="1">Belongs to the thioesterase family.</text>
</comment>
<feature type="compositionally biased region" description="Basic and acidic residues" evidence="3">
    <location>
        <begin position="254"/>
        <end position="278"/>
    </location>
</feature>
<gene>
    <name evidence="5" type="ORF">H4W79_001142</name>
</gene>
<organism evidence="5 6">
    <name type="scientific">Nocardiopsis terrae</name>
    <dbReference type="NCBI Taxonomy" id="372655"/>
    <lineage>
        <taxon>Bacteria</taxon>
        <taxon>Bacillati</taxon>
        <taxon>Actinomycetota</taxon>
        <taxon>Actinomycetes</taxon>
        <taxon>Streptosporangiales</taxon>
        <taxon>Nocardiopsidaceae</taxon>
        <taxon>Nocardiopsis</taxon>
    </lineage>
</organism>
<dbReference type="Gene3D" id="3.40.50.1820">
    <property type="entry name" value="alpha/beta hydrolase"/>
    <property type="match status" value="1"/>
</dbReference>
<name>A0ABR9HD22_9ACTN</name>
<evidence type="ECO:0000313" key="5">
    <source>
        <dbReference type="EMBL" id="MBE1456928.1"/>
    </source>
</evidence>